<comment type="caution">
    <text evidence="2">The sequence shown here is derived from an EMBL/GenBank/DDBJ whole genome shotgun (WGS) entry which is preliminary data.</text>
</comment>
<evidence type="ECO:0000313" key="3">
    <source>
        <dbReference type="Proteomes" id="UP001284601"/>
    </source>
</evidence>
<sequence length="170" mass="17659">SAAQSDAAACPAATAMPAAAVSAARSEQALLCLLNRERARAGARPLRANRCLARAAADHARDMVRRRYFEHSSPDGRSFSDRILATGYAPPSARWTVGENLAWGVAPAGDAAWVVNAWMNSSGHRENVLRAGFRDVGLAAVEGAPAGGDGARATWAAEFGVQSGGRGRCG</sequence>
<dbReference type="CDD" id="cd05379">
    <property type="entry name" value="CAP_bacterial"/>
    <property type="match status" value="1"/>
</dbReference>
<dbReference type="Pfam" id="PF00188">
    <property type="entry name" value="CAP"/>
    <property type="match status" value="1"/>
</dbReference>
<dbReference type="SUPFAM" id="SSF55797">
    <property type="entry name" value="PR-1-like"/>
    <property type="match status" value="1"/>
</dbReference>
<evidence type="ECO:0000313" key="2">
    <source>
        <dbReference type="EMBL" id="MDW5593382.1"/>
    </source>
</evidence>
<dbReference type="Proteomes" id="UP001284601">
    <property type="component" value="Unassembled WGS sequence"/>
</dbReference>
<feature type="non-terminal residue" evidence="2">
    <location>
        <position position="1"/>
    </location>
</feature>
<dbReference type="InterPro" id="IPR035940">
    <property type="entry name" value="CAP_sf"/>
</dbReference>
<protein>
    <submittedName>
        <fullName evidence="2">CAP domain-containing protein</fullName>
    </submittedName>
</protein>
<feature type="domain" description="SCP" evidence="1">
    <location>
        <begin position="33"/>
        <end position="144"/>
    </location>
</feature>
<dbReference type="RefSeq" id="WP_318595641.1">
    <property type="nucleotide sequence ID" value="NZ_JAWSTH010000004.1"/>
</dbReference>
<name>A0ABU4HJD7_9ACTN</name>
<organism evidence="2 3">
    <name type="scientific">Conexibacter stalactiti</name>
    <dbReference type="NCBI Taxonomy" id="1940611"/>
    <lineage>
        <taxon>Bacteria</taxon>
        <taxon>Bacillati</taxon>
        <taxon>Actinomycetota</taxon>
        <taxon>Thermoleophilia</taxon>
        <taxon>Solirubrobacterales</taxon>
        <taxon>Conexibacteraceae</taxon>
        <taxon>Conexibacter</taxon>
    </lineage>
</organism>
<dbReference type="EMBL" id="JAWSTH010000004">
    <property type="protein sequence ID" value="MDW5593382.1"/>
    <property type="molecule type" value="Genomic_DNA"/>
</dbReference>
<gene>
    <name evidence="2" type="ORF">R7226_03475</name>
</gene>
<reference evidence="3" key="1">
    <citation type="submission" date="2023-07" db="EMBL/GenBank/DDBJ databases">
        <title>Conexibacter stalactiti sp. nov., isolated from stalactites in a lava cave and emended description of the genus Conexibacter.</title>
        <authorList>
            <person name="Lee S.D."/>
        </authorList>
    </citation>
    <scope>NUCLEOTIDE SEQUENCE [LARGE SCALE GENOMIC DNA]</scope>
    <source>
        <strain evidence="3">KCTC 39840</strain>
    </source>
</reference>
<accession>A0ABU4HJD7</accession>
<proteinExistence type="predicted"/>
<dbReference type="PANTHER" id="PTHR31157:SF1">
    <property type="entry name" value="SCP DOMAIN-CONTAINING PROTEIN"/>
    <property type="match status" value="1"/>
</dbReference>
<keyword evidence="3" id="KW-1185">Reference proteome</keyword>
<evidence type="ECO:0000259" key="1">
    <source>
        <dbReference type="Pfam" id="PF00188"/>
    </source>
</evidence>
<dbReference type="PANTHER" id="PTHR31157">
    <property type="entry name" value="SCP DOMAIN-CONTAINING PROTEIN"/>
    <property type="match status" value="1"/>
</dbReference>
<dbReference type="Gene3D" id="3.40.33.10">
    <property type="entry name" value="CAP"/>
    <property type="match status" value="1"/>
</dbReference>
<dbReference type="InterPro" id="IPR014044">
    <property type="entry name" value="CAP_dom"/>
</dbReference>